<comment type="similarity">
    <text evidence="1">Belongs to the CdaR family.</text>
</comment>
<evidence type="ECO:0000313" key="5">
    <source>
        <dbReference type="Proteomes" id="UP000092574"/>
    </source>
</evidence>
<dbReference type="InterPro" id="IPR042070">
    <property type="entry name" value="PucR_C-HTH_sf"/>
</dbReference>
<reference evidence="4" key="1">
    <citation type="submission" date="2017-04" db="EMBL/GenBank/DDBJ databases">
        <title>Complete Genome Sequences of Twelve Strains of a Stable Defined Moderately Diverse Mouse Microbiota 2 (sDMDMm2).</title>
        <authorList>
            <person name="Uchimura Y."/>
            <person name="Wyss M."/>
            <person name="Brugiroux S."/>
            <person name="Limenitakis J.P."/>
            <person name="Stecher B."/>
            <person name="McCoy K.D."/>
            <person name="Macpherson A.J."/>
        </authorList>
    </citation>
    <scope>NUCLEOTIDE SEQUENCE</scope>
    <source>
        <strain evidence="4">YL58</strain>
    </source>
</reference>
<dbReference type="PANTHER" id="PTHR33744:SF1">
    <property type="entry name" value="DNA-BINDING TRANSCRIPTIONAL ACTIVATOR ADER"/>
    <property type="match status" value="1"/>
</dbReference>
<dbReference type="InterPro" id="IPR041522">
    <property type="entry name" value="CdaR_GGDEF"/>
</dbReference>
<sequence>MLRKKPRHLSYKRGITLKLSAVLLSEMMNKEFHVISQGNLDTTESFLRPFLYEDGSGFSTGHICLVRAKDTESLASQLTGPVFLIISLRPGESFTTPSHPYLVLDTGYTLSRIFNFIQDLYDTFDTWDERLSTILLSNGSVRDLLSVSLEIFHNPLCVIGLDFTPVANAGTEGIPEKYHLYSEDGLNIEYVNALAQDEDYTKMLDSDVPVFFPGYITGLNTLNVNVRQDGHTTHRLALIEYEHPIENGNGYLLAHLGGYVEYLLYHEQAPASRQSDALHKILLTVLSDRTADYLDISQRLSALGWSTQHDYLCLIFQITYLDQKKITTRAICNYLEKQFPYSCSFLFKEEIVTYFNLSRLDMDEDTVAGSLTYFIRDSFLKAGYSRPMQGHMNLRRQYIQASTALDVGSRKKPYLWIHHFNNVALTYILEQSTRRLPGYMLCHDKLLDLQKIDREQNTEYMLTLRTYLEENLNATQAASLLFIHRSTFLYRLDKIKNILDSGLDDPEEIFYLNLSFRLLEQEEEKN</sequence>
<dbReference type="AlphaFoldDB" id="A0A1C7IDK3"/>
<name>A0A1C7IDK3_9FIRM</name>
<evidence type="ECO:0000259" key="2">
    <source>
        <dbReference type="Pfam" id="PF13556"/>
    </source>
</evidence>
<dbReference type="InterPro" id="IPR025736">
    <property type="entry name" value="PucR_C-HTH_dom"/>
</dbReference>
<keyword evidence="5" id="KW-1185">Reference proteome</keyword>
<feature type="domain" description="CdaR GGDEF-like" evidence="3">
    <location>
        <begin position="291"/>
        <end position="407"/>
    </location>
</feature>
<dbReference type="Proteomes" id="UP000092574">
    <property type="component" value="Chromosome"/>
</dbReference>
<accession>A0A1C7IDK3</accession>
<evidence type="ECO:0000259" key="3">
    <source>
        <dbReference type="Pfam" id="PF17853"/>
    </source>
</evidence>
<organism evidence="4 5">
    <name type="scientific">Blautia pseudococcoides</name>
    <dbReference type="NCBI Taxonomy" id="1796616"/>
    <lineage>
        <taxon>Bacteria</taxon>
        <taxon>Bacillati</taxon>
        <taxon>Bacillota</taxon>
        <taxon>Clostridia</taxon>
        <taxon>Lachnospirales</taxon>
        <taxon>Lachnospiraceae</taxon>
        <taxon>Blautia</taxon>
    </lineage>
</organism>
<protein>
    <recommendedName>
        <fullName evidence="6">PucR-like helix-turn-helix protein</fullName>
    </recommendedName>
</protein>
<dbReference type="EMBL" id="CP015405">
    <property type="protein sequence ID" value="ANU77750.2"/>
    <property type="molecule type" value="Genomic_DNA"/>
</dbReference>
<evidence type="ECO:0000313" key="4">
    <source>
        <dbReference type="EMBL" id="ANU77750.2"/>
    </source>
</evidence>
<proteinExistence type="inferred from homology"/>
<dbReference type="Pfam" id="PF17853">
    <property type="entry name" value="GGDEF_2"/>
    <property type="match status" value="1"/>
</dbReference>
<feature type="domain" description="PucR C-terminal helix-turn-helix" evidence="2">
    <location>
        <begin position="462"/>
        <end position="517"/>
    </location>
</feature>
<dbReference type="KEGG" id="byl:A4V09_19605"/>
<dbReference type="OrthoDB" id="1969285at2"/>
<gene>
    <name evidence="4" type="ORF">A4V09_19605</name>
</gene>
<dbReference type="PANTHER" id="PTHR33744">
    <property type="entry name" value="CARBOHYDRATE DIACID REGULATOR"/>
    <property type="match status" value="1"/>
</dbReference>
<evidence type="ECO:0000256" key="1">
    <source>
        <dbReference type="ARBA" id="ARBA00006754"/>
    </source>
</evidence>
<evidence type="ECO:0008006" key="6">
    <source>
        <dbReference type="Google" id="ProtNLM"/>
    </source>
</evidence>
<dbReference type="Pfam" id="PF13556">
    <property type="entry name" value="HTH_30"/>
    <property type="match status" value="1"/>
</dbReference>
<dbReference type="InterPro" id="IPR051448">
    <property type="entry name" value="CdaR-like_regulators"/>
</dbReference>
<dbReference type="STRING" id="1796616.A4V09_19605"/>
<dbReference type="Gene3D" id="1.10.10.2840">
    <property type="entry name" value="PucR C-terminal helix-turn-helix domain"/>
    <property type="match status" value="1"/>
</dbReference>